<evidence type="ECO:0000256" key="1">
    <source>
        <dbReference type="SAM" id="MobiDB-lite"/>
    </source>
</evidence>
<sequence>MIVANGLLTGASTDKTLLKRTPKKDIAIAISNADPTSSFTTPPRYKEKRE</sequence>
<protein>
    <submittedName>
        <fullName evidence="2">Uncharacterized protein</fullName>
    </submittedName>
</protein>
<dbReference type="EMBL" id="BART01010726">
    <property type="protein sequence ID" value="GAG89980.1"/>
    <property type="molecule type" value="Genomic_DNA"/>
</dbReference>
<name>X1B4L0_9ZZZZ</name>
<feature type="region of interest" description="Disordered" evidence="1">
    <location>
        <begin position="29"/>
        <end position="50"/>
    </location>
</feature>
<dbReference type="AlphaFoldDB" id="X1B4L0"/>
<comment type="caution">
    <text evidence="2">The sequence shown here is derived from an EMBL/GenBank/DDBJ whole genome shotgun (WGS) entry which is preliminary data.</text>
</comment>
<evidence type="ECO:0000313" key="2">
    <source>
        <dbReference type="EMBL" id="GAG89980.1"/>
    </source>
</evidence>
<proteinExistence type="predicted"/>
<reference evidence="2" key="1">
    <citation type="journal article" date="2014" name="Front. Microbiol.">
        <title>High frequency of phylogenetically diverse reductive dehalogenase-homologous genes in deep subseafloor sedimentary metagenomes.</title>
        <authorList>
            <person name="Kawai M."/>
            <person name="Futagami T."/>
            <person name="Toyoda A."/>
            <person name="Takaki Y."/>
            <person name="Nishi S."/>
            <person name="Hori S."/>
            <person name="Arai W."/>
            <person name="Tsubouchi T."/>
            <person name="Morono Y."/>
            <person name="Uchiyama I."/>
            <person name="Ito T."/>
            <person name="Fujiyama A."/>
            <person name="Inagaki F."/>
            <person name="Takami H."/>
        </authorList>
    </citation>
    <scope>NUCLEOTIDE SEQUENCE</scope>
    <source>
        <strain evidence="2">Expedition CK06-06</strain>
    </source>
</reference>
<accession>X1B4L0</accession>
<gene>
    <name evidence="2" type="ORF">S01H4_23187</name>
</gene>
<organism evidence="2">
    <name type="scientific">marine sediment metagenome</name>
    <dbReference type="NCBI Taxonomy" id="412755"/>
    <lineage>
        <taxon>unclassified sequences</taxon>
        <taxon>metagenomes</taxon>
        <taxon>ecological metagenomes</taxon>
    </lineage>
</organism>